<accession>A0A0A9H4P8</accession>
<reference evidence="1" key="1">
    <citation type="submission" date="2014-09" db="EMBL/GenBank/DDBJ databases">
        <authorList>
            <person name="Magalhaes I.L.F."/>
            <person name="Oliveira U."/>
            <person name="Santos F.R."/>
            <person name="Vidigal T.H.D.A."/>
            <person name="Brescovit A.D."/>
            <person name="Santos A.J."/>
        </authorList>
    </citation>
    <scope>NUCLEOTIDE SEQUENCE</scope>
    <source>
        <tissue evidence="1">Shoot tissue taken approximately 20 cm above the soil surface</tissue>
    </source>
</reference>
<name>A0A0A9H4P8_ARUDO</name>
<dbReference type="EMBL" id="GBRH01165746">
    <property type="protein sequence ID" value="JAE32150.1"/>
    <property type="molecule type" value="Transcribed_RNA"/>
</dbReference>
<reference evidence="1" key="2">
    <citation type="journal article" date="2015" name="Data Brief">
        <title>Shoot transcriptome of the giant reed, Arundo donax.</title>
        <authorList>
            <person name="Barrero R.A."/>
            <person name="Guerrero F.D."/>
            <person name="Moolhuijzen P."/>
            <person name="Goolsby J.A."/>
            <person name="Tidwell J."/>
            <person name="Bellgard S.E."/>
            <person name="Bellgard M.I."/>
        </authorList>
    </citation>
    <scope>NUCLEOTIDE SEQUENCE</scope>
    <source>
        <tissue evidence="1">Shoot tissue taken approximately 20 cm above the soil surface</tissue>
    </source>
</reference>
<sequence>MLDVPMLEDRAPLPQQPAASATCVVRRLGRYLPGLHRGTPKGWRQIGDFDGGRSFLQVQPLHPLGSPIHSVVRRSGIPRWHRSATWHPGFNCIRS</sequence>
<evidence type="ECO:0000313" key="1">
    <source>
        <dbReference type="EMBL" id="JAE32150.1"/>
    </source>
</evidence>
<organism evidence="1">
    <name type="scientific">Arundo donax</name>
    <name type="common">Giant reed</name>
    <name type="synonym">Donax arundinaceus</name>
    <dbReference type="NCBI Taxonomy" id="35708"/>
    <lineage>
        <taxon>Eukaryota</taxon>
        <taxon>Viridiplantae</taxon>
        <taxon>Streptophyta</taxon>
        <taxon>Embryophyta</taxon>
        <taxon>Tracheophyta</taxon>
        <taxon>Spermatophyta</taxon>
        <taxon>Magnoliopsida</taxon>
        <taxon>Liliopsida</taxon>
        <taxon>Poales</taxon>
        <taxon>Poaceae</taxon>
        <taxon>PACMAD clade</taxon>
        <taxon>Arundinoideae</taxon>
        <taxon>Arundineae</taxon>
        <taxon>Arundo</taxon>
    </lineage>
</organism>
<dbReference type="AlphaFoldDB" id="A0A0A9H4P8"/>
<proteinExistence type="predicted"/>
<protein>
    <submittedName>
        <fullName evidence="1">Uncharacterized protein</fullName>
    </submittedName>
</protein>